<evidence type="ECO:0000256" key="1">
    <source>
        <dbReference type="PIRSR" id="PIRSR000097-1"/>
    </source>
</evidence>
<dbReference type="InterPro" id="IPR023210">
    <property type="entry name" value="NADP_OxRdtase_dom"/>
</dbReference>
<feature type="domain" description="NADP-dependent oxidoreductase" evidence="4">
    <location>
        <begin position="18"/>
        <end position="297"/>
    </location>
</feature>
<gene>
    <name evidence="5" type="ORF">CBOVIS_LOCUS296</name>
</gene>
<feature type="binding site" evidence="2">
    <location>
        <position position="113"/>
    </location>
    <ligand>
        <name>substrate</name>
    </ligand>
</feature>
<organism evidence="5 6">
    <name type="scientific">Caenorhabditis bovis</name>
    <dbReference type="NCBI Taxonomy" id="2654633"/>
    <lineage>
        <taxon>Eukaryota</taxon>
        <taxon>Metazoa</taxon>
        <taxon>Ecdysozoa</taxon>
        <taxon>Nematoda</taxon>
        <taxon>Chromadorea</taxon>
        <taxon>Rhabditida</taxon>
        <taxon>Rhabditina</taxon>
        <taxon>Rhabditomorpha</taxon>
        <taxon>Rhabditoidea</taxon>
        <taxon>Rhabditidae</taxon>
        <taxon>Peloderinae</taxon>
        <taxon>Caenorhabditis</taxon>
    </lineage>
</organism>
<dbReference type="InterPro" id="IPR018170">
    <property type="entry name" value="Aldo/ket_reductase_CS"/>
</dbReference>
<dbReference type="SUPFAM" id="SSF51430">
    <property type="entry name" value="NAD(P)-linked oxidoreductase"/>
    <property type="match status" value="1"/>
</dbReference>
<dbReference type="PRINTS" id="PR00069">
    <property type="entry name" value="ALDKETRDTASE"/>
</dbReference>
<dbReference type="PANTHER" id="PTHR11732">
    <property type="entry name" value="ALDO/KETO REDUCTASE"/>
    <property type="match status" value="1"/>
</dbReference>
<dbReference type="GO" id="GO:0016491">
    <property type="term" value="F:oxidoreductase activity"/>
    <property type="evidence" value="ECO:0007669"/>
    <property type="project" value="InterPro"/>
</dbReference>
<dbReference type="OrthoDB" id="416253at2759"/>
<dbReference type="InterPro" id="IPR020471">
    <property type="entry name" value="AKR"/>
</dbReference>
<feature type="site" description="Lowers pKa of active site Tyr" evidence="3">
    <location>
        <position position="80"/>
    </location>
</feature>
<dbReference type="PROSITE" id="PS00798">
    <property type="entry name" value="ALDOKETO_REDUCTASE_1"/>
    <property type="match status" value="1"/>
</dbReference>
<name>A0A8S1E904_9PELO</name>
<dbReference type="FunFam" id="3.20.20.100:FF:000029">
    <property type="entry name" value="Aldo-keto reductase"/>
    <property type="match status" value="1"/>
</dbReference>
<dbReference type="Proteomes" id="UP000494206">
    <property type="component" value="Unassembled WGS sequence"/>
</dbReference>
<dbReference type="EMBL" id="CADEPM010000001">
    <property type="protein sequence ID" value="CAB3396789.1"/>
    <property type="molecule type" value="Genomic_DNA"/>
</dbReference>
<dbReference type="Pfam" id="PF00248">
    <property type="entry name" value="Aldo_ket_red"/>
    <property type="match status" value="1"/>
</dbReference>
<evidence type="ECO:0000256" key="2">
    <source>
        <dbReference type="PIRSR" id="PIRSR000097-2"/>
    </source>
</evidence>
<evidence type="ECO:0000313" key="6">
    <source>
        <dbReference type="Proteomes" id="UP000494206"/>
    </source>
</evidence>
<accession>A0A8S1E904</accession>
<evidence type="ECO:0000313" key="5">
    <source>
        <dbReference type="EMBL" id="CAB3396789.1"/>
    </source>
</evidence>
<dbReference type="PROSITE" id="PS00063">
    <property type="entry name" value="ALDOKETO_REDUCTASE_3"/>
    <property type="match status" value="1"/>
</dbReference>
<feature type="active site" description="Proton donor" evidence="1">
    <location>
        <position position="51"/>
    </location>
</feature>
<reference evidence="5 6" key="1">
    <citation type="submission" date="2020-04" db="EMBL/GenBank/DDBJ databases">
        <authorList>
            <person name="Laetsch R D."/>
            <person name="Stevens L."/>
            <person name="Kumar S."/>
            <person name="Blaxter L. M."/>
        </authorList>
    </citation>
    <scope>NUCLEOTIDE SEQUENCE [LARGE SCALE GENOMIC DNA]</scope>
</reference>
<evidence type="ECO:0000259" key="4">
    <source>
        <dbReference type="Pfam" id="PF00248"/>
    </source>
</evidence>
<sequence length="335" mass="38185">MTAETVTLNTGAKLPLFGLGTWQVRDESDLKVALRAALDAGYRLIDTAFLYQNEHIIGEVLQEYISAGKIKREELFITTKLPFTAHAPGDVRKCVEQQLKALQLDYVDLYLIHCPCPFKHKEGSFLPEIDDGLFIVDETPHIETWREMEKLYHEKKLRALGISNFNAKQIQDLYDAAEVKPANLQVELHIYWPQFELRELCKKLNITVTAYAPLGSPGRKAARPDGVWPEGDPLLEPIVKEIAERYHKTPAQILLRHCTQAGISAIPKSVSPDRLVENISIFDFKLAPEDVEKLNNVKSKVRLFIFDLYVAARHPFFPHDDVDKSKIPKSIIRLH</sequence>
<protein>
    <recommendedName>
        <fullName evidence="4">NADP-dependent oxidoreductase domain-containing protein</fullName>
    </recommendedName>
</protein>
<dbReference type="AlphaFoldDB" id="A0A8S1E904"/>
<proteinExistence type="predicted"/>
<dbReference type="Gene3D" id="3.20.20.100">
    <property type="entry name" value="NADP-dependent oxidoreductase domain"/>
    <property type="match status" value="1"/>
</dbReference>
<dbReference type="PIRSF" id="PIRSF000097">
    <property type="entry name" value="AKR"/>
    <property type="match status" value="1"/>
</dbReference>
<comment type="caution">
    <text evidence="5">The sequence shown here is derived from an EMBL/GenBank/DDBJ whole genome shotgun (WGS) entry which is preliminary data.</text>
</comment>
<keyword evidence="6" id="KW-1185">Reference proteome</keyword>
<evidence type="ECO:0000256" key="3">
    <source>
        <dbReference type="PIRSR" id="PIRSR000097-3"/>
    </source>
</evidence>
<dbReference type="InterPro" id="IPR036812">
    <property type="entry name" value="NAD(P)_OxRdtase_dom_sf"/>
</dbReference>